<keyword evidence="3" id="KW-1185">Reference proteome</keyword>
<sequence length="139" mass="15666">MPPARNLIAFAGLLIVGGCFVVFWNRPTHGYGYTRDASPVYGLPEDASDIDFYDYGYMPNTAFSFQTTEANFNTWSRTFSGISLISDRSGSIYYIEPTGEGHAVSTADGIEYGWTEEDRGQHTLYDRPSGRAYYWSHTR</sequence>
<evidence type="ECO:0000256" key="1">
    <source>
        <dbReference type="SAM" id="Phobius"/>
    </source>
</evidence>
<protein>
    <submittedName>
        <fullName evidence="2">Uncharacterized protein</fullName>
    </submittedName>
</protein>
<dbReference type="AlphaFoldDB" id="A0A5C6AZH1"/>
<evidence type="ECO:0000313" key="2">
    <source>
        <dbReference type="EMBL" id="TWU05353.1"/>
    </source>
</evidence>
<keyword evidence="1" id="KW-0812">Transmembrane</keyword>
<organism evidence="2 3">
    <name type="scientific">Allorhodopirellula heiligendammensis</name>
    <dbReference type="NCBI Taxonomy" id="2714739"/>
    <lineage>
        <taxon>Bacteria</taxon>
        <taxon>Pseudomonadati</taxon>
        <taxon>Planctomycetota</taxon>
        <taxon>Planctomycetia</taxon>
        <taxon>Pirellulales</taxon>
        <taxon>Pirellulaceae</taxon>
        <taxon>Allorhodopirellula</taxon>
    </lineage>
</organism>
<dbReference type="EMBL" id="SJPU01000024">
    <property type="protein sequence ID" value="TWU05353.1"/>
    <property type="molecule type" value="Genomic_DNA"/>
</dbReference>
<name>A0A5C6AZH1_9BACT</name>
<evidence type="ECO:0000313" key="3">
    <source>
        <dbReference type="Proteomes" id="UP000319908"/>
    </source>
</evidence>
<dbReference type="OrthoDB" id="285270at2"/>
<dbReference type="RefSeq" id="WP_146410113.1">
    <property type="nucleotide sequence ID" value="NZ_SJPU01000024.1"/>
</dbReference>
<keyword evidence="1" id="KW-0472">Membrane</keyword>
<gene>
    <name evidence="2" type="ORF">Poly21_57350</name>
</gene>
<keyword evidence="1" id="KW-1133">Transmembrane helix</keyword>
<dbReference type="PROSITE" id="PS51257">
    <property type="entry name" value="PROKAR_LIPOPROTEIN"/>
    <property type="match status" value="1"/>
</dbReference>
<accession>A0A5C6AZH1</accession>
<comment type="caution">
    <text evidence="2">The sequence shown here is derived from an EMBL/GenBank/DDBJ whole genome shotgun (WGS) entry which is preliminary data.</text>
</comment>
<dbReference type="Proteomes" id="UP000319908">
    <property type="component" value="Unassembled WGS sequence"/>
</dbReference>
<proteinExistence type="predicted"/>
<reference evidence="2 3" key="1">
    <citation type="journal article" date="2020" name="Antonie Van Leeuwenhoek">
        <title>Rhodopirellula heiligendammensis sp. nov., Rhodopirellula pilleata sp. nov., and Rhodopirellula solitaria sp. nov. isolated from natural or artificial marine surfaces in Northern Germany and California, USA, and emended description of the genus Rhodopirellula.</title>
        <authorList>
            <person name="Kallscheuer N."/>
            <person name="Wiegand S."/>
            <person name="Jogler M."/>
            <person name="Boedeker C."/>
            <person name="Peeters S.H."/>
            <person name="Rast P."/>
            <person name="Heuer A."/>
            <person name="Jetten M.S.M."/>
            <person name="Rohde M."/>
            <person name="Jogler C."/>
        </authorList>
    </citation>
    <scope>NUCLEOTIDE SEQUENCE [LARGE SCALE GENOMIC DNA]</scope>
    <source>
        <strain evidence="2 3">Poly21</strain>
    </source>
</reference>
<feature type="transmembrane region" description="Helical" evidence="1">
    <location>
        <begin position="6"/>
        <end position="25"/>
    </location>
</feature>